<evidence type="ECO:0000256" key="6">
    <source>
        <dbReference type="ARBA" id="ARBA00023040"/>
    </source>
</evidence>
<keyword evidence="7 12" id="KW-0472">Membrane</keyword>
<evidence type="ECO:0000259" key="13">
    <source>
        <dbReference type="PROSITE" id="PS50262"/>
    </source>
</evidence>
<feature type="domain" description="G-protein coupled receptors family 1 profile" evidence="13">
    <location>
        <begin position="33"/>
        <end position="334"/>
    </location>
</feature>
<reference evidence="14 15" key="1">
    <citation type="submission" date="2015-12" db="EMBL/GenBank/DDBJ databases">
        <title>The genome of Folsomia candida.</title>
        <authorList>
            <person name="Faddeeva A."/>
            <person name="Derks M.F."/>
            <person name="Anvar Y."/>
            <person name="Smit S."/>
            <person name="Van Straalen N."/>
            <person name="Roelofs D."/>
        </authorList>
    </citation>
    <scope>NUCLEOTIDE SEQUENCE [LARGE SCALE GENOMIC DNA]</scope>
    <source>
        <strain evidence="14 15">VU population</strain>
        <tissue evidence="14">Whole body</tissue>
    </source>
</reference>
<dbReference type="GO" id="GO:0005886">
    <property type="term" value="C:plasma membrane"/>
    <property type="evidence" value="ECO:0007669"/>
    <property type="project" value="UniProtKB-SubCell"/>
</dbReference>
<feature type="transmembrane region" description="Helical" evidence="12">
    <location>
        <begin position="319"/>
        <end position="337"/>
    </location>
</feature>
<dbReference type="PROSITE" id="PS00237">
    <property type="entry name" value="G_PROTEIN_RECEP_F1_1"/>
    <property type="match status" value="1"/>
</dbReference>
<gene>
    <name evidence="14" type="ORF">Fcan01_06456</name>
</gene>
<dbReference type="InterPro" id="IPR017452">
    <property type="entry name" value="GPCR_Rhodpsn_7TM"/>
</dbReference>
<evidence type="ECO:0000313" key="14">
    <source>
        <dbReference type="EMBL" id="OXA57052.1"/>
    </source>
</evidence>
<feature type="transmembrane region" description="Helical" evidence="12">
    <location>
        <begin position="13"/>
        <end position="41"/>
    </location>
</feature>
<evidence type="ECO:0000256" key="3">
    <source>
        <dbReference type="ARBA" id="ARBA00022475"/>
    </source>
</evidence>
<feature type="transmembrane region" description="Helical" evidence="12">
    <location>
        <begin position="53"/>
        <end position="78"/>
    </location>
</feature>
<dbReference type="PROSITE" id="PS50262">
    <property type="entry name" value="G_PROTEIN_RECEP_F1_2"/>
    <property type="match status" value="1"/>
</dbReference>
<evidence type="ECO:0000256" key="1">
    <source>
        <dbReference type="ARBA" id="ARBA00004651"/>
    </source>
</evidence>
<evidence type="ECO:0000256" key="7">
    <source>
        <dbReference type="ARBA" id="ARBA00023136"/>
    </source>
</evidence>
<dbReference type="GO" id="GO:0004930">
    <property type="term" value="F:G protein-coupled receptor activity"/>
    <property type="evidence" value="ECO:0007669"/>
    <property type="project" value="UniProtKB-KW"/>
</dbReference>
<organism evidence="14 15">
    <name type="scientific">Folsomia candida</name>
    <name type="common">Springtail</name>
    <dbReference type="NCBI Taxonomy" id="158441"/>
    <lineage>
        <taxon>Eukaryota</taxon>
        <taxon>Metazoa</taxon>
        <taxon>Ecdysozoa</taxon>
        <taxon>Arthropoda</taxon>
        <taxon>Hexapoda</taxon>
        <taxon>Collembola</taxon>
        <taxon>Entomobryomorpha</taxon>
        <taxon>Isotomoidea</taxon>
        <taxon>Isotomidae</taxon>
        <taxon>Proisotominae</taxon>
        <taxon>Folsomia</taxon>
    </lineage>
</organism>
<dbReference type="Proteomes" id="UP000198287">
    <property type="component" value="Unassembled WGS sequence"/>
</dbReference>
<dbReference type="AlphaFoldDB" id="A0A226EHH6"/>
<comment type="caution">
    <text evidence="14">The sequence shown here is derived from an EMBL/GenBank/DDBJ whole genome shotgun (WGS) entry which is preliminary data.</text>
</comment>
<keyword evidence="3" id="KW-1003">Cell membrane</keyword>
<dbReference type="GO" id="GO:0043410">
    <property type="term" value="P:positive regulation of MAPK cascade"/>
    <property type="evidence" value="ECO:0007669"/>
    <property type="project" value="TreeGrafter"/>
</dbReference>
<feature type="region of interest" description="Disordered" evidence="11">
    <location>
        <begin position="212"/>
        <end position="232"/>
    </location>
</feature>
<dbReference type="STRING" id="158441.A0A226EHH6"/>
<feature type="transmembrane region" description="Helical" evidence="12">
    <location>
        <begin position="90"/>
        <end position="112"/>
    </location>
</feature>
<keyword evidence="8 10" id="KW-0675">Receptor</keyword>
<keyword evidence="4 10" id="KW-0812">Transmembrane</keyword>
<proteinExistence type="inferred from homology"/>
<evidence type="ECO:0000256" key="2">
    <source>
        <dbReference type="ARBA" id="ARBA00010663"/>
    </source>
</evidence>
<dbReference type="PRINTS" id="PR00237">
    <property type="entry name" value="GPCRRHODOPSN"/>
</dbReference>
<evidence type="ECO:0000256" key="9">
    <source>
        <dbReference type="ARBA" id="ARBA00023224"/>
    </source>
</evidence>
<evidence type="ECO:0000256" key="8">
    <source>
        <dbReference type="ARBA" id="ARBA00023170"/>
    </source>
</evidence>
<keyword evidence="15" id="KW-1185">Reference proteome</keyword>
<keyword evidence="5 12" id="KW-1133">Transmembrane helix</keyword>
<dbReference type="Pfam" id="PF00001">
    <property type="entry name" value="7tm_1"/>
    <property type="match status" value="1"/>
</dbReference>
<comment type="similarity">
    <text evidence="2 10">Belongs to the G-protein coupled receptor 1 family.</text>
</comment>
<name>A0A226EHH6_FOLCA</name>
<dbReference type="SMART" id="SM01381">
    <property type="entry name" value="7TM_GPCR_Srsx"/>
    <property type="match status" value="1"/>
</dbReference>
<protein>
    <submittedName>
        <fullName evidence="14">5-hydroxytryptamine receptor 1A-alpha</fullName>
    </submittedName>
</protein>
<feature type="compositionally biased region" description="Polar residues" evidence="11">
    <location>
        <begin position="212"/>
        <end position="231"/>
    </location>
</feature>
<dbReference type="SUPFAM" id="SSF81321">
    <property type="entry name" value="Family A G protein-coupled receptor-like"/>
    <property type="match status" value="1"/>
</dbReference>
<feature type="transmembrane region" description="Helical" evidence="12">
    <location>
        <begin position="278"/>
        <end position="299"/>
    </location>
</feature>
<keyword evidence="9 10" id="KW-0807">Transducer</keyword>
<evidence type="ECO:0000313" key="15">
    <source>
        <dbReference type="Proteomes" id="UP000198287"/>
    </source>
</evidence>
<dbReference type="PANTHER" id="PTHR24248:SF120">
    <property type="entry name" value="G-PROTEIN COUPLED RECEPTORS FAMILY 1 PROFILE DOMAIN-CONTAINING PROTEIN"/>
    <property type="match status" value="1"/>
</dbReference>
<dbReference type="GO" id="GO:0071880">
    <property type="term" value="P:adenylate cyclase-activating adrenergic receptor signaling pathway"/>
    <property type="evidence" value="ECO:0007669"/>
    <property type="project" value="TreeGrafter"/>
</dbReference>
<sequence length="354" mass="40105">MEDLPLLPEETSYLANILTILGGGLLVIVSVVGNGLVIFVFAIDSNFRTLSNFYLASLACTDFLIGLLVIPFGLIYQYNQTWIYGVNYCQVWLTLSYGLSCVSSSHLVFVAIDRYRIMFHGTNYLQQRKLSNMLESVGFVWVIGFWTASPIIADWSHVAVDPEVINHCMPKKTPSWVLLINMMVFVIPAFLMMRLYTVVYLQLRKRLRKKATQSPVTSNPLAPSTSNSNARNEGVETKLILPKLTVGATKNTSRNIRNIGEEVRKRKMQICLQKEKKAALTLGLLIGLFLICWSPYLILTTIQAFSPDTKIPKIFNTTSALFGWINSCGNCFVYVYVNKDFRKSLSKMFKCLWK</sequence>
<feature type="transmembrane region" description="Helical" evidence="12">
    <location>
        <begin position="176"/>
        <end position="201"/>
    </location>
</feature>
<dbReference type="OrthoDB" id="9996086at2759"/>
<evidence type="ECO:0000256" key="12">
    <source>
        <dbReference type="SAM" id="Phobius"/>
    </source>
</evidence>
<dbReference type="PANTHER" id="PTHR24248">
    <property type="entry name" value="ADRENERGIC RECEPTOR-RELATED G-PROTEIN COUPLED RECEPTOR"/>
    <property type="match status" value="1"/>
</dbReference>
<accession>A0A226EHH6</accession>
<evidence type="ECO:0000256" key="10">
    <source>
        <dbReference type="RuleBase" id="RU000688"/>
    </source>
</evidence>
<dbReference type="InterPro" id="IPR000276">
    <property type="entry name" value="GPCR_Rhodpsn"/>
</dbReference>
<feature type="transmembrane region" description="Helical" evidence="12">
    <location>
        <begin position="133"/>
        <end position="153"/>
    </location>
</feature>
<dbReference type="EMBL" id="LNIX01000003">
    <property type="protein sequence ID" value="OXA57052.1"/>
    <property type="molecule type" value="Genomic_DNA"/>
</dbReference>
<evidence type="ECO:0000256" key="4">
    <source>
        <dbReference type="ARBA" id="ARBA00022692"/>
    </source>
</evidence>
<evidence type="ECO:0000256" key="11">
    <source>
        <dbReference type="SAM" id="MobiDB-lite"/>
    </source>
</evidence>
<keyword evidence="6 10" id="KW-0297">G-protein coupled receptor</keyword>
<dbReference type="Gene3D" id="1.20.1070.10">
    <property type="entry name" value="Rhodopsin 7-helix transmembrane proteins"/>
    <property type="match status" value="1"/>
</dbReference>
<evidence type="ECO:0000256" key="5">
    <source>
        <dbReference type="ARBA" id="ARBA00022989"/>
    </source>
</evidence>
<comment type="subcellular location">
    <subcellularLocation>
        <location evidence="1">Cell membrane</location>
        <topology evidence="1">Multi-pass membrane protein</topology>
    </subcellularLocation>
</comment>